<accession>A0A955I6U0</accession>
<dbReference type="EMBL" id="JAGQLL010000014">
    <property type="protein sequence ID" value="MCA9379815.1"/>
    <property type="molecule type" value="Genomic_DNA"/>
</dbReference>
<evidence type="ECO:0000313" key="8">
    <source>
        <dbReference type="EMBL" id="MCA9379815.1"/>
    </source>
</evidence>
<feature type="domain" description="RDD" evidence="7">
    <location>
        <begin position="8"/>
        <end position="155"/>
    </location>
</feature>
<sequence length="162" mass="18375">MKEYPYKERLLAAIIDSLLLAMINSIYLLPAVIFAIIPFVMQLALQSSVDPALVEAEGFVGSLLWLGMWILITFVLNIAIGVYWHVYRPSKNNGQTFGKGFMKVKVIKVDGSELTFTNLLVRYLAQLFLVQAISIFVYITIFIDDEKRAIYDFVSDTKVVRA</sequence>
<comment type="caution">
    <text evidence="8">The sequence shown here is derived from an EMBL/GenBank/DDBJ whole genome shotgun (WGS) entry which is preliminary data.</text>
</comment>
<dbReference type="Pfam" id="PF06271">
    <property type="entry name" value="RDD"/>
    <property type="match status" value="1"/>
</dbReference>
<organism evidence="8 9">
    <name type="scientific">Candidatus Dojkabacteria bacterium</name>
    <dbReference type="NCBI Taxonomy" id="2099670"/>
    <lineage>
        <taxon>Bacteria</taxon>
        <taxon>Candidatus Dojkabacteria</taxon>
    </lineage>
</organism>
<dbReference type="GO" id="GO:0005886">
    <property type="term" value="C:plasma membrane"/>
    <property type="evidence" value="ECO:0007669"/>
    <property type="project" value="UniProtKB-SubCell"/>
</dbReference>
<keyword evidence="2" id="KW-1003">Cell membrane</keyword>
<feature type="transmembrane region" description="Helical" evidence="6">
    <location>
        <begin position="123"/>
        <end position="143"/>
    </location>
</feature>
<dbReference type="InterPro" id="IPR010432">
    <property type="entry name" value="RDD"/>
</dbReference>
<evidence type="ECO:0000259" key="7">
    <source>
        <dbReference type="Pfam" id="PF06271"/>
    </source>
</evidence>
<feature type="transmembrane region" description="Helical" evidence="6">
    <location>
        <begin position="12"/>
        <end position="39"/>
    </location>
</feature>
<evidence type="ECO:0000256" key="1">
    <source>
        <dbReference type="ARBA" id="ARBA00004651"/>
    </source>
</evidence>
<dbReference type="InterPro" id="IPR051791">
    <property type="entry name" value="Pra-immunoreactive"/>
</dbReference>
<reference evidence="8" key="2">
    <citation type="journal article" date="2021" name="Microbiome">
        <title>Successional dynamics and alternative stable states in a saline activated sludge microbial community over 9 years.</title>
        <authorList>
            <person name="Wang Y."/>
            <person name="Ye J."/>
            <person name="Ju F."/>
            <person name="Liu L."/>
            <person name="Boyd J.A."/>
            <person name="Deng Y."/>
            <person name="Parks D.H."/>
            <person name="Jiang X."/>
            <person name="Yin X."/>
            <person name="Woodcroft B.J."/>
            <person name="Tyson G.W."/>
            <person name="Hugenholtz P."/>
            <person name="Polz M.F."/>
            <person name="Zhang T."/>
        </authorList>
    </citation>
    <scope>NUCLEOTIDE SEQUENCE</scope>
    <source>
        <strain evidence="8">HKST-UBA15</strain>
    </source>
</reference>
<feature type="transmembrane region" description="Helical" evidence="6">
    <location>
        <begin position="59"/>
        <end position="84"/>
    </location>
</feature>
<evidence type="ECO:0000313" key="9">
    <source>
        <dbReference type="Proteomes" id="UP000745577"/>
    </source>
</evidence>
<protein>
    <submittedName>
        <fullName evidence="8">RDD family protein</fullName>
    </submittedName>
</protein>
<name>A0A955I6U0_9BACT</name>
<evidence type="ECO:0000256" key="3">
    <source>
        <dbReference type="ARBA" id="ARBA00022692"/>
    </source>
</evidence>
<proteinExistence type="predicted"/>
<evidence type="ECO:0000256" key="6">
    <source>
        <dbReference type="SAM" id="Phobius"/>
    </source>
</evidence>
<evidence type="ECO:0000256" key="4">
    <source>
        <dbReference type="ARBA" id="ARBA00022989"/>
    </source>
</evidence>
<dbReference type="AlphaFoldDB" id="A0A955I6U0"/>
<keyword evidence="4 6" id="KW-1133">Transmembrane helix</keyword>
<comment type="subcellular location">
    <subcellularLocation>
        <location evidence="1">Cell membrane</location>
        <topology evidence="1">Multi-pass membrane protein</topology>
    </subcellularLocation>
</comment>
<evidence type="ECO:0000256" key="5">
    <source>
        <dbReference type="ARBA" id="ARBA00023136"/>
    </source>
</evidence>
<gene>
    <name evidence="8" type="ORF">KC675_01405</name>
</gene>
<keyword evidence="5 6" id="KW-0472">Membrane</keyword>
<reference evidence="8" key="1">
    <citation type="submission" date="2020-04" db="EMBL/GenBank/DDBJ databases">
        <authorList>
            <person name="Zhang T."/>
        </authorList>
    </citation>
    <scope>NUCLEOTIDE SEQUENCE</scope>
    <source>
        <strain evidence="8">HKST-UBA15</strain>
    </source>
</reference>
<dbReference type="PANTHER" id="PTHR36115">
    <property type="entry name" value="PROLINE-RICH ANTIGEN HOMOLOG-RELATED"/>
    <property type="match status" value="1"/>
</dbReference>
<dbReference type="Proteomes" id="UP000745577">
    <property type="component" value="Unassembled WGS sequence"/>
</dbReference>
<evidence type="ECO:0000256" key="2">
    <source>
        <dbReference type="ARBA" id="ARBA00022475"/>
    </source>
</evidence>
<keyword evidence="3 6" id="KW-0812">Transmembrane</keyword>